<keyword evidence="1" id="KW-0812">Transmembrane</keyword>
<organism evidence="4 5">
    <name type="scientific">Chloroflexus aurantiacus (strain ATCC 29366 / DSM 635 / J-10-fl)</name>
    <dbReference type="NCBI Taxonomy" id="324602"/>
    <lineage>
        <taxon>Bacteria</taxon>
        <taxon>Bacillati</taxon>
        <taxon>Chloroflexota</taxon>
        <taxon>Chloroflexia</taxon>
        <taxon>Chloroflexales</taxon>
        <taxon>Chloroflexineae</taxon>
        <taxon>Chloroflexaceae</taxon>
        <taxon>Chloroflexus</taxon>
    </lineage>
</organism>
<dbReference type="InterPro" id="IPR029044">
    <property type="entry name" value="Nucleotide-diphossugar_trans"/>
</dbReference>
<evidence type="ECO:0000256" key="1">
    <source>
        <dbReference type="SAM" id="Phobius"/>
    </source>
</evidence>
<accession>A9WBC6</accession>
<evidence type="ECO:0000313" key="5">
    <source>
        <dbReference type="Proteomes" id="UP000002008"/>
    </source>
</evidence>
<dbReference type="GO" id="GO:0000271">
    <property type="term" value="P:polysaccharide biosynthetic process"/>
    <property type="evidence" value="ECO:0000318"/>
    <property type="project" value="GO_Central"/>
</dbReference>
<dbReference type="KEGG" id="cau:Caur_0079"/>
<dbReference type="InParanoid" id="A9WBC6"/>
<dbReference type="CDD" id="cd04186">
    <property type="entry name" value="GT_2_like_c"/>
    <property type="match status" value="1"/>
</dbReference>
<dbReference type="InterPro" id="IPR001173">
    <property type="entry name" value="Glyco_trans_2-like"/>
</dbReference>
<feature type="domain" description="Glycosyltransferase 2-like" evidence="3">
    <location>
        <begin position="178"/>
        <end position="256"/>
    </location>
</feature>
<gene>
    <name evidence="4" type="ordered locus">Caur_0079</name>
</gene>
<protein>
    <submittedName>
        <fullName evidence="4">Glycosyl transferase family 2</fullName>
    </submittedName>
</protein>
<sequence length="290" mass="32665">MHHSDMRQNTSLLPPASVIVLTHNTCELTITCLKQFYQQALDHGWQVIVVDNGSTDGTYQRLTGLFPSVEVMRSEQNRGFAAGNNLGLRRAMGQAVILLNSDVLASFATLSRLPEFLAHYPQVGVVSPQLQTASGLPQAFAYGCDPTLPYLLQRGLCWLIWRKPLHDWGVAAPIEVDWVSGACMCVRRAAIEQVGLLDEGFFLYFEDNDWCLRMRNAGWKVMYVPTYAVTHLGGQSWPTPRQAGQHYRQSLRYFYQKHYGPLATGLLGVGLLGYQVLLKLMAFRLRKEED</sequence>
<dbReference type="EMBL" id="CP000909">
    <property type="protein sequence ID" value="ABY33333.1"/>
    <property type="molecule type" value="Genomic_DNA"/>
</dbReference>
<keyword evidence="1" id="KW-0472">Membrane</keyword>
<keyword evidence="5" id="KW-1185">Reference proteome</keyword>
<keyword evidence="1" id="KW-1133">Transmembrane helix</keyword>
<dbReference type="PATRIC" id="fig|324602.8.peg.89"/>
<dbReference type="Gene3D" id="3.90.550.10">
    <property type="entry name" value="Spore Coat Polysaccharide Biosynthesis Protein SpsA, Chain A"/>
    <property type="match status" value="1"/>
</dbReference>
<dbReference type="AlphaFoldDB" id="A9WBC6"/>
<dbReference type="Pfam" id="PF13632">
    <property type="entry name" value="Glyco_trans_2_3"/>
    <property type="match status" value="1"/>
</dbReference>
<dbReference type="EnsemblBacteria" id="ABY33333">
    <property type="protein sequence ID" value="ABY33333"/>
    <property type="gene ID" value="Caur_0079"/>
</dbReference>
<dbReference type="PANTHER" id="PTHR43179:SF7">
    <property type="entry name" value="RHAMNOSYLTRANSFERASE WBBL"/>
    <property type="match status" value="1"/>
</dbReference>
<reference evidence="5" key="1">
    <citation type="journal article" date="2011" name="BMC Genomics">
        <title>Complete genome sequence of the filamentous anoxygenic phototrophic bacterium Chloroflexus aurantiacus.</title>
        <authorList>
            <person name="Tang K.H."/>
            <person name="Barry K."/>
            <person name="Chertkov O."/>
            <person name="Dalin E."/>
            <person name="Han C.S."/>
            <person name="Hauser L.J."/>
            <person name="Honchak B.M."/>
            <person name="Karbach L.E."/>
            <person name="Land M.L."/>
            <person name="Lapidus A."/>
            <person name="Larimer F.W."/>
            <person name="Mikhailova N."/>
            <person name="Pitluck S."/>
            <person name="Pierson B.K."/>
            <person name="Blankenship R.E."/>
        </authorList>
    </citation>
    <scope>NUCLEOTIDE SEQUENCE [LARGE SCALE GENOMIC DNA]</scope>
    <source>
        <strain evidence="5">ATCC 29366 / DSM 635 / J-10-fl</strain>
    </source>
</reference>
<proteinExistence type="predicted"/>
<dbReference type="STRING" id="324602.Caur_0079"/>
<evidence type="ECO:0000313" key="4">
    <source>
        <dbReference type="EMBL" id="ABY33333.1"/>
    </source>
</evidence>
<evidence type="ECO:0000259" key="3">
    <source>
        <dbReference type="Pfam" id="PF13632"/>
    </source>
</evidence>
<feature type="transmembrane region" description="Helical" evidence="1">
    <location>
        <begin position="258"/>
        <end position="277"/>
    </location>
</feature>
<dbReference type="Pfam" id="PF00535">
    <property type="entry name" value="Glycos_transf_2"/>
    <property type="match status" value="1"/>
</dbReference>
<dbReference type="HOGENOM" id="CLU_023845_0_1_0"/>
<dbReference type="Proteomes" id="UP000002008">
    <property type="component" value="Chromosome"/>
</dbReference>
<keyword evidence="4" id="KW-0808">Transferase</keyword>
<dbReference type="CAZy" id="GT2">
    <property type="family name" value="Glycosyltransferase Family 2"/>
</dbReference>
<dbReference type="SUPFAM" id="SSF53448">
    <property type="entry name" value="Nucleotide-diphospho-sugar transferases"/>
    <property type="match status" value="1"/>
</dbReference>
<dbReference type="eggNOG" id="COG1216">
    <property type="taxonomic scope" value="Bacteria"/>
</dbReference>
<dbReference type="PANTHER" id="PTHR43179">
    <property type="entry name" value="RHAMNOSYLTRANSFERASE WBBL"/>
    <property type="match status" value="1"/>
</dbReference>
<name>A9WBC6_CHLAA</name>
<dbReference type="GO" id="GO:0016758">
    <property type="term" value="F:hexosyltransferase activity"/>
    <property type="evidence" value="ECO:0000318"/>
    <property type="project" value="GO_Central"/>
</dbReference>
<evidence type="ECO:0000259" key="2">
    <source>
        <dbReference type="Pfam" id="PF00535"/>
    </source>
</evidence>
<feature type="domain" description="Glycosyltransferase 2-like" evidence="2">
    <location>
        <begin position="17"/>
        <end position="126"/>
    </location>
</feature>